<dbReference type="InParanoid" id="D2VKY8"/>
<sequence>MTSQVFFQYLNVQMLQVLLNETTTLNPTNGTSNSTVIDSNLDQEGLLAMVYPVISSLYFNVIFMGLCASLISFTITLIIERAGSRVGGVISSIPTAVVPSTLGFALDALFKFGQDSTTRQHVMTRGFFTIPIGTFMTAIFLLCWKVLPPHIDQLVVKRWRRFISSKIEQLKSKAKTSNSKIEDLDVNSSQPSTTIEVVNKNNDQEGEKLKESTEVPPTPTASSTNEEESLQQEDLTNVIILSEKDESPNESSPTTVIQIENSNSADDEPTFQIKALQALGSDTLIKVMSGLLVCLLGVSIWTVMASTYMTAISLIQWRDEIHIAISVLCFVATLVLAVKVSWTYKVYKPLNQSSNTNSNTPTSPEKKKFKKSRLIIFALRIGLPFCLVSISVLLNAMQLTLLAGLFASFPTIYMTTLFTLWIGNEDETLAVESVGPMMLGSCSVSLYSMIACPTMFSWNLLAGAFVAYGCAVVGINIPAFFYLRWRKIVGEKSMNKAQFLIEEGNSETKLQALKLQDSMSSPVQNYTEYTHDDMELSATDFPSNKLSFGSSIGSKSVDSISSLESAETCSMERSHSSESLHSVISDIEV</sequence>
<feature type="compositionally biased region" description="Basic and acidic residues" evidence="1">
    <location>
        <begin position="202"/>
        <end position="213"/>
    </location>
</feature>
<feature type="region of interest" description="Disordered" evidence="1">
    <location>
        <begin position="568"/>
        <end position="589"/>
    </location>
</feature>
<dbReference type="AlphaFoldDB" id="D2VKY8"/>
<evidence type="ECO:0000313" key="3">
    <source>
        <dbReference type="EMBL" id="EFC42526.1"/>
    </source>
</evidence>
<protein>
    <submittedName>
        <fullName evidence="3">Uncharacterized protein</fullName>
    </submittedName>
</protein>
<feature type="transmembrane region" description="Helical" evidence="2">
    <location>
        <begin position="57"/>
        <end position="79"/>
    </location>
</feature>
<feature type="transmembrane region" description="Helical" evidence="2">
    <location>
        <begin position="126"/>
        <end position="147"/>
    </location>
</feature>
<dbReference type="eggNOG" id="ENOG502SF34">
    <property type="taxonomic scope" value="Eukaryota"/>
</dbReference>
<proteinExistence type="predicted"/>
<dbReference type="KEGG" id="ngr:NAEGRDRAFT_80387"/>
<feature type="region of interest" description="Disordered" evidence="1">
    <location>
        <begin position="178"/>
        <end position="232"/>
    </location>
</feature>
<feature type="transmembrane region" description="Helical" evidence="2">
    <location>
        <begin position="291"/>
        <end position="315"/>
    </location>
</feature>
<dbReference type="EMBL" id="GG738879">
    <property type="protein sequence ID" value="EFC42526.1"/>
    <property type="molecule type" value="Genomic_DNA"/>
</dbReference>
<keyword evidence="2" id="KW-0472">Membrane</keyword>
<keyword evidence="2" id="KW-1133">Transmembrane helix</keyword>
<evidence type="ECO:0000256" key="2">
    <source>
        <dbReference type="SAM" id="Phobius"/>
    </source>
</evidence>
<evidence type="ECO:0000256" key="1">
    <source>
        <dbReference type="SAM" id="MobiDB-lite"/>
    </source>
</evidence>
<dbReference type="VEuPathDB" id="AmoebaDB:NAEGRDRAFT_80387"/>
<gene>
    <name evidence="3" type="ORF">NAEGRDRAFT_80387</name>
</gene>
<feature type="transmembrane region" description="Helical" evidence="2">
    <location>
        <begin position="374"/>
        <end position="394"/>
    </location>
</feature>
<keyword evidence="4" id="KW-1185">Reference proteome</keyword>
<dbReference type="OMA" id="TIHIMIS"/>
<keyword evidence="2" id="KW-0812">Transmembrane</keyword>
<dbReference type="OrthoDB" id="10262687at2759"/>
<feature type="transmembrane region" description="Helical" evidence="2">
    <location>
        <begin position="86"/>
        <end position="106"/>
    </location>
</feature>
<feature type="transmembrane region" description="Helical" evidence="2">
    <location>
        <begin position="462"/>
        <end position="483"/>
    </location>
</feature>
<dbReference type="Proteomes" id="UP000006671">
    <property type="component" value="Unassembled WGS sequence"/>
</dbReference>
<organism evidence="4">
    <name type="scientific">Naegleria gruberi</name>
    <name type="common">Amoeba</name>
    <dbReference type="NCBI Taxonomy" id="5762"/>
    <lineage>
        <taxon>Eukaryota</taxon>
        <taxon>Discoba</taxon>
        <taxon>Heterolobosea</taxon>
        <taxon>Tetramitia</taxon>
        <taxon>Eutetramitia</taxon>
        <taxon>Vahlkampfiidae</taxon>
        <taxon>Naegleria</taxon>
    </lineage>
</organism>
<feature type="transmembrane region" description="Helical" evidence="2">
    <location>
        <begin position="400"/>
        <end position="422"/>
    </location>
</feature>
<evidence type="ECO:0000313" key="4">
    <source>
        <dbReference type="Proteomes" id="UP000006671"/>
    </source>
</evidence>
<dbReference type="RefSeq" id="XP_002675270.1">
    <property type="nucleotide sequence ID" value="XM_002675224.1"/>
</dbReference>
<feature type="transmembrane region" description="Helical" evidence="2">
    <location>
        <begin position="434"/>
        <end position="456"/>
    </location>
</feature>
<reference evidence="3 4" key="1">
    <citation type="journal article" date="2010" name="Cell">
        <title>The genome of Naegleria gruberi illuminates early eukaryotic versatility.</title>
        <authorList>
            <person name="Fritz-Laylin L.K."/>
            <person name="Prochnik S.E."/>
            <person name="Ginger M.L."/>
            <person name="Dacks J.B."/>
            <person name="Carpenter M.L."/>
            <person name="Field M.C."/>
            <person name="Kuo A."/>
            <person name="Paredez A."/>
            <person name="Chapman J."/>
            <person name="Pham J."/>
            <person name="Shu S."/>
            <person name="Neupane R."/>
            <person name="Cipriano M."/>
            <person name="Mancuso J."/>
            <person name="Tu H."/>
            <person name="Salamov A."/>
            <person name="Lindquist E."/>
            <person name="Shapiro H."/>
            <person name="Lucas S."/>
            <person name="Grigoriev I.V."/>
            <person name="Cande W.Z."/>
            <person name="Fulton C."/>
            <person name="Rokhsar D.S."/>
            <person name="Dawson S.C."/>
        </authorList>
    </citation>
    <scope>NUCLEOTIDE SEQUENCE [LARGE SCALE GENOMIC DNA]</scope>
    <source>
        <strain evidence="3 4">NEG-M</strain>
    </source>
</reference>
<feature type="compositionally biased region" description="Low complexity" evidence="1">
    <location>
        <begin position="579"/>
        <end position="589"/>
    </location>
</feature>
<feature type="transmembrane region" description="Helical" evidence="2">
    <location>
        <begin position="321"/>
        <end position="342"/>
    </location>
</feature>
<name>D2VKY8_NAEGR</name>
<dbReference type="GeneID" id="8863085"/>
<accession>D2VKY8</accession>
<feature type="compositionally biased region" description="Polar residues" evidence="1">
    <location>
        <begin position="186"/>
        <end position="201"/>
    </location>
</feature>